<feature type="compositionally biased region" description="Basic and acidic residues" evidence="6">
    <location>
        <begin position="506"/>
        <end position="522"/>
    </location>
</feature>
<reference evidence="8" key="1">
    <citation type="journal article" date="2014" name="Genome Announc.">
        <title>Draft genome sequence of Rhodosporidium toruloides CECT1137, an oleaginous yeast of biotechnological interest.</title>
        <authorList>
            <person name="Morin N."/>
            <person name="Calcas X."/>
            <person name="Devillers H."/>
            <person name="Durrens P."/>
            <person name="Sherman D.J."/>
            <person name="Nicaud J.-M."/>
            <person name="Neuveglise C."/>
        </authorList>
    </citation>
    <scope>NUCLEOTIDE SEQUENCE</scope>
    <source>
        <strain evidence="8">CECT1137</strain>
    </source>
</reference>
<feature type="transmembrane region" description="Helical" evidence="7">
    <location>
        <begin position="321"/>
        <end position="338"/>
    </location>
</feature>
<feature type="transmembrane region" description="Helical" evidence="7">
    <location>
        <begin position="404"/>
        <end position="424"/>
    </location>
</feature>
<evidence type="ECO:0000256" key="5">
    <source>
        <dbReference type="ARBA" id="ARBA00023136"/>
    </source>
</evidence>
<dbReference type="Pfam" id="PF07690">
    <property type="entry name" value="MFS_1"/>
    <property type="match status" value="1"/>
</dbReference>
<feature type="transmembrane region" description="Helical" evidence="7">
    <location>
        <begin position="120"/>
        <end position="139"/>
    </location>
</feature>
<dbReference type="EMBL" id="LK052937">
    <property type="protein sequence ID" value="CDR36526.1"/>
    <property type="molecule type" value="Genomic_DNA"/>
</dbReference>
<evidence type="ECO:0000256" key="3">
    <source>
        <dbReference type="ARBA" id="ARBA00022692"/>
    </source>
</evidence>
<evidence type="ECO:0000256" key="4">
    <source>
        <dbReference type="ARBA" id="ARBA00022989"/>
    </source>
</evidence>
<feature type="transmembrane region" description="Helical" evidence="7">
    <location>
        <begin position="281"/>
        <end position="301"/>
    </location>
</feature>
<evidence type="ECO:0000256" key="7">
    <source>
        <dbReference type="SAM" id="Phobius"/>
    </source>
</evidence>
<comment type="subcellular location">
    <subcellularLocation>
        <location evidence="1">Membrane</location>
        <topology evidence="1">Multi-pass membrane protein</topology>
    </subcellularLocation>
</comment>
<feature type="transmembrane region" description="Helical" evidence="7">
    <location>
        <begin position="93"/>
        <end position="113"/>
    </location>
</feature>
<sequence length="522" mass="58110">MSSPPAAGTLDDRKLSYASSTQDSAHNDHGARSDGELTWTAEEEKRIVRKIDWRLMPLLWALFMLSFLDRSNIGNANAAGMSKSLKMSSGQYQWLLTIFYIGYALGQPTTLLWKALSPHVFVAILTLCWGGFALLQAAARWEGLMALRLLLGVAETAFAPGVTFFLSFFYSRREVGFRQGLYLGAAPIASCYAGALAYGISHIHNSSVPVWKLLFLIEGAPAIPMAAVAFFFLPDRPTKARFLSPREKEIARRRTERDGKTGREGGLKMRNVWKGLRDPKAYITALCYFSCNVSYSSLPVFLPTILTDMGFTSIRAQGLSAPPYLASFFVVVGVCWLSDRVGDRTAFLIPLSMLGGIGYLLLALVTSTGVRYFAIFLCACGIFPCIGLLLPLTASMHEDDSKRGAGFLLLNLVGQCGPFLGTRLYPAGEGPYYHKGMAICCAFMFFVTLLVSLLRLILVRENRRRDAMYGFVDPKVQGLEYGRSEAYYRQQRVEGMDKDEEGAGTSEEREKEEHEKRWRYLL</sequence>
<dbReference type="InterPro" id="IPR036259">
    <property type="entry name" value="MFS_trans_sf"/>
</dbReference>
<proteinExistence type="predicted"/>
<name>A0A061AHC7_RHOTO</name>
<feature type="transmembrane region" description="Helical" evidence="7">
    <location>
        <begin position="181"/>
        <end position="201"/>
    </location>
</feature>
<evidence type="ECO:0000256" key="6">
    <source>
        <dbReference type="SAM" id="MobiDB-lite"/>
    </source>
</evidence>
<evidence type="ECO:0000313" key="8">
    <source>
        <dbReference type="EMBL" id="CDR36526.1"/>
    </source>
</evidence>
<dbReference type="Gene3D" id="1.20.1250.20">
    <property type="entry name" value="MFS general substrate transporter like domains"/>
    <property type="match status" value="2"/>
</dbReference>
<evidence type="ECO:0000256" key="2">
    <source>
        <dbReference type="ARBA" id="ARBA00022448"/>
    </source>
</evidence>
<feature type="transmembrane region" description="Helical" evidence="7">
    <location>
        <begin position="345"/>
        <end position="366"/>
    </location>
</feature>
<dbReference type="PANTHER" id="PTHR43791:SF36">
    <property type="entry name" value="TRANSPORTER, PUTATIVE (AFU_ORTHOLOGUE AFUA_6G08340)-RELATED"/>
    <property type="match status" value="1"/>
</dbReference>
<protein>
    <submittedName>
        <fullName evidence="8">RHTO0S02e03356g1_1</fullName>
    </submittedName>
</protein>
<keyword evidence="5 7" id="KW-0472">Membrane</keyword>
<feature type="compositionally biased region" description="Basic and acidic residues" evidence="6">
    <location>
        <begin position="25"/>
        <end position="35"/>
    </location>
</feature>
<evidence type="ECO:0000256" key="1">
    <source>
        <dbReference type="ARBA" id="ARBA00004141"/>
    </source>
</evidence>
<dbReference type="PANTHER" id="PTHR43791">
    <property type="entry name" value="PERMEASE-RELATED"/>
    <property type="match status" value="1"/>
</dbReference>
<gene>
    <name evidence="8" type="ORF">RHTO0S_02e03356g</name>
</gene>
<dbReference type="GO" id="GO:0022857">
    <property type="term" value="F:transmembrane transporter activity"/>
    <property type="evidence" value="ECO:0007669"/>
    <property type="project" value="InterPro"/>
</dbReference>
<keyword evidence="2" id="KW-0813">Transport</keyword>
<dbReference type="AlphaFoldDB" id="A0A061AHC7"/>
<dbReference type="OrthoDB" id="2985014at2759"/>
<dbReference type="FunFam" id="1.20.1250.20:FF:000018">
    <property type="entry name" value="MFS transporter permease"/>
    <property type="match status" value="1"/>
</dbReference>
<feature type="transmembrane region" description="Helical" evidence="7">
    <location>
        <begin position="436"/>
        <end position="458"/>
    </location>
</feature>
<feature type="region of interest" description="Disordered" evidence="6">
    <location>
        <begin position="1"/>
        <end position="35"/>
    </location>
</feature>
<dbReference type="InterPro" id="IPR011701">
    <property type="entry name" value="MFS"/>
</dbReference>
<dbReference type="SUPFAM" id="SSF103473">
    <property type="entry name" value="MFS general substrate transporter"/>
    <property type="match status" value="1"/>
</dbReference>
<accession>A0A061AHC7</accession>
<keyword evidence="4 7" id="KW-1133">Transmembrane helix</keyword>
<feature type="transmembrane region" description="Helical" evidence="7">
    <location>
        <begin position="145"/>
        <end position="169"/>
    </location>
</feature>
<feature type="region of interest" description="Disordered" evidence="6">
    <location>
        <begin position="492"/>
        <end position="522"/>
    </location>
</feature>
<organism evidence="8">
    <name type="scientific">Rhodotorula toruloides</name>
    <name type="common">Yeast</name>
    <name type="synonym">Rhodosporidium toruloides</name>
    <dbReference type="NCBI Taxonomy" id="5286"/>
    <lineage>
        <taxon>Eukaryota</taxon>
        <taxon>Fungi</taxon>
        <taxon>Dikarya</taxon>
        <taxon>Basidiomycota</taxon>
        <taxon>Pucciniomycotina</taxon>
        <taxon>Microbotryomycetes</taxon>
        <taxon>Sporidiobolales</taxon>
        <taxon>Sporidiobolaceae</taxon>
        <taxon>Rhodotorula</taxon>
    </lineage>
</organism>
<feature type="transmembrane region" description="Helical" evidence="7">
    <location>
        <begin position="372"/>
        <end position="392"/>
    </location>
</feature>
<keyword evidence="3 7" id="KW-0812">Transmembrane</keyword>
<feature type="transmembrane region" description="Helical" evidence="7">
    <location>
        <begin position="213"/>
        <end position="233"/>
    </location>
</feature>
<dbReference type="FunFam" id="1.20.1250.20:FF:000013">
    <property type="entry name" value="MFS general substrate transporter"/>
    <property type="match status" value="1"/>
</dbReference>
<dbReference type="GO" id="GO:0016020">
    <property type="term" value="C:membrane"/>
    <property type="evidence" value="ECO:0007669"/>
    <property type="project" value="UniProtKB-SubCell"/>
</dbReference>